<name>A0ACC1LUB1_9FUNG</name>
<proteinExistence type="predicted"/>
<keyword evidence="1" id="KW-0456">Lyase</keyword>
<comment type="caution">
    <text evidence="1">The sequence shown here is derived from an EMBL/GenBank/DDBJ whole genome shotgun (WGS) entry which is preliminary data.</text>
</comment>
<accession>A0ACC1LUB1</accession>
<keyword evidence="2" id="KW-1185">Reference proteome</keyword>
<protein>
    <submittedName>
        <fullName evidence="1">Zuotin</fullName>
        <ecNumber evidence="1">4.1.3.4</ecNumber>
    </submittedName>
</protein>
<dbReference type="EC" id="4.1.3.4" evidence="1"/>
<evidence type="ECO:0000313" key="1">
    <source>
        <dbReference type="EMBL" id="KAJ2881854.1"/>
    </source>
</evidence>
<feature type="non-terminal residue" evidence="1">
    <location>
        <position position="129"/>
    </location>
</feature>
<reference evidence="1" key="1">
    <citation type="submission" date="2022-07" db="EMBL/GenBank/DDBJ databases">
        <title>Phylogenomic reconstructions and comparative analyses of Kickxellomycotina fungi.</title>
        <authorList>
            <person name="Reynolds N.K."/>
            <person name="Stajich J.E."/>
            <person name="Barry K."/>
            <person name="Grigoriev I.V."/>
            <person name="Crous P."/>
            <person name="Smith M.E."/>
        </authorList>
    </citation>
    <scope>NUCLEOTIDE SEQUENCE</scope>
    <source>
        <strain evidence="1">CBS 190363</strain>
    </source>
</reference>
<dbReference type="Proteomes" id="UP001139981">
    <property type="component" value="Unassembled WGS sequence"/>
</dbReference>
<gene>
    <name evidence="1" type="primary">zuo1_2</name>
    <name evidence="1" type="ORF">IWW38_005736</name>
</gene>
<organism evidence="1 2">
    <name type="scientific">Coemansia aciculifera</name>
    <dbReference type="NCBI Taxonomy" id="417176"/>
    <lineage>
        <taxon>Eukaryota</taxon>
        <taxon>Fungi</taxon>
        <taxon>Fungi incertae sedis</taxon>
        <taxon>Zoopagomycota</taxon>
        <taxon>Kickxellomycotina</taxon>
        <taxon>Kickxellomycetes</taxon>
        <taxon>Kickxellales</taxon>
        <taxon>Kickxellaceae</taxon>
        <taxon>Coemansia</taxon>
    </lineage>
</organism>
<sequence length="129" mass="15321">MRRKRDNSTESEDYEKHVLPHVLARSKLGDKPNRVDTLTLDEVTEDLLHMEPAKWRDQDHYRVLGLSELRFKATPEQIKKAHQLRALQFHPDKITKTSSSSERSDSFFKCVQRAYEVLRDPIKRRQYDS</sequence>
<evidence type="ECO:0000313" key="2">
    <source>
        <dbReference type="Proteomes" id="UP001139981"/>
    </source>
</evidence>
<dbReference type="EMBL" id="JANBVB010002869">
    <property type="protein sequence ID" value="KAJ2881854.1"/>
    <property type="molecule type" value="Genomic_DNA"/>
</dbReference>